<reference evidence="2" key="1">
    <citation type="submission" date="2023-08" db="EMBL/GenBank/DDBJ databases">
        <title>Rhodospirillaceae gen. nov., a novel taxon isolated from the Yangtze River Yuezi River estuary sludge.</title>
        <authorList>
            <person name="Ruan L."/>
        </authorList>
    </citation>
    <scope>NUCLEOTIDE SEQUENCE [LARGE SCALE GENOMIC DNA]</scope>
    <source>
        <strain evidence="2">R-7</strain>
    </source>
</reference>
<sequence>MTEPVIRKIVTYAEEVLVEGKRAVPRPTKFLAAAAVIRNPWRGESFTDNLKPAIMAHAGILGDLLVPRLMALAGGKQFVEAYGKAAVVGADGEVEHASALIHTLRFGNKLREAVGGTSYLSFTNKRAGPGCAIDIPMTHITSEGARSHFLTVSFTIPDAPAADEIVIAIGAGTAGRPHHRIGDRHEDMKEMGIRSNNTLVPAK</sequence>
<name>A0ABU0YRP8_9PROT</name>
<dbReference type="EMBL" id="JAUYVI010000007">
    <property type="protein sequence ID" value="MDQ7250398.1"/>
    <property type="molecule type" value="Genomic_DNA"/>
</dbReference>
<evidence type="ECO:0000313" key="1">
    <source>
        <dbReference type="EMBL" id="MDQ7250398.1"/>
    </source>
</evidence>
<evidence type="ECO:0000313" key="2">
    <source>
        <dbReference type="Proteomes" id="UP001230156"/>
    </source>
</evidence>
<dbReference type="RefSeq" id="WP_379959630.1">
    <property type="nucleotide sequence ID" value="NZ_JAUYVI010000007.1"/>
</dbReference>
<dbReference type="SUPFAM" id="SSF160519">
    <property type="entry name" value="BB2672-like"/>
    <property type="match status" value="1"/>
</dbReference>
<dbReference type="Gene3D" id="3.30.1330.110">
    <property type="entry name" value="BB2672"/>
    <property type="match status" value="1"/>
</dbReference>
<comment type="caution">
    <text evidence="1">The sequence shown here is derived from an EMBL/GenBank/DDBJ whole genome shotgun (WGS) entry which is preliminary data.</text>
</comment>
<dbReference type="InterPro" id="IPR035936">
    <property type="entry name" value="BB2672"/>
</dbReference>
<organism evidence="1 2">
    <name type="scientific">Dongia sedimenti</name>
    <dbReference type="NCBI Taxonomy" id="3064282"/>
    <lineage>
        <taxon>Bacteria</taxon>
        <taxon>Pseudomonadati</taxon>
        <taxon>Pseudomonadota</taxon>
        <taxon>Alphaproteobacteria</taxon>
        <taxon>Rhodospirillales</taxon>
        <taxon>Dongiaceae</taxon>
        <taxon>Dongia</taxon>
    </lineage>
</organism>
<dbReference type="Pfam" id="PF06684">
    <property type="entry name" value="AA_synth"/>
    <property type="match status" value="1"/>
</dbReference>
<gene>
    <name evidence="1" type="ORF">Q8A70_22095</name>
</gene>
<proteinExistence type="predicted"/>
<accession>A0ABU0YRP8</accession>
<keyword evidence="2" id="KW-1185">Reference proteome</keyword>
<dbReference type="Proteomes" id="UP001230156">
    <property type="component" value="Unassembled WGS sequence"/>
</dbReference>
<dbReference type="InterPro" id="IPR009569">
    <property type="entry name" value="AA_synth_put"/>
</dbReference>
<protein>
    <submittedName>
        <fullName evidence="1">Amino acid synthesis family protein</fullName>
    </submittedName>
</protein>